<dbReference type="Gene3D" id="3.80.10.10">
    <property type="entry name" value="Ribonuclease Inhibitor"/>
    <property type="match status" value="2"/>
</dbReference>
<evidence type="ECO:0000256" key="2">
    <source>
        <dbReference type="ARBA" id="ARBA00022729"/>
    </source>
</evidence>
<dbReference type="InterPro" id="IPR032675">
    <property type="entry name" value="LRR_dom_sf"/>
</dbReference>
<dbReference type="InterPro" id="IPR003591">
    <property type="entry name" value="Leu-rich_rpt_typical-subtyp"/>
</dbReference>
<dbReference type="Bgee" id="108710069">
    <property type="expression patterns" value="Expressed in brain and 7 other cell types or tissues"/>
</dbReference>
<proteinExistence type="predicted"/>
<keyword evidence="2" id="KW-0732">Signal</keyword>
<dbReference type="OMA" id="QCYCFGS"/>
<evidence type="ECO:0000313" key="6">
    <source>
        <dbReference type="Xenbase" id="XB-GENE-17337652"/>
    </source>
</evidence>
<evidence type="ECO:0000313" key="5">
    <source>
        <dbReference type="RefSeq" id="XP_018105952.1"/>
    </source>
</evidence>
<dbReference type="PANTHER" id="PTHR24364:SF16">
    <property type="entry name" value="TROPHOBLAST GLYCOPROTEIN-LIKE"/>
    <property type="match status" value="1"/>
</dbReference>
<dbReference type="PANTHER" id="PTHR24364">
    <property type="entry name" value="LP06937P"/>
    <property type="match status" value="1"/>
</dbReference>
<dbReference type="GO" id="GO:0005886">
    <property type="term" value="C:plasma membrane"/>
    <property type="evidence" value="ECO:0000318"/>
    <property type="project" value="GO_Central"/>
</dbReference>
<evidence type="ECO:0000313" key="4">
    <source>
        <dbReference type="Proteomes" id="UP000186698"/>
    </source>
</evidence>
<dbReference type="InterPro" id="IPR000483">
    <property type="entry name" value="Cys-rich_flank_reg_C"/>
</dbReference>
<dbReference type="GO" id="GO:0090090">
    <property type="term" value="P:negative regulation of canonical Wnt signaling pathway"/>
    <property type="evidence" value="ECO:0007669"/>
    <property type="project" value="TreeGrafter"/>
</dbReference>
<dbReference type="GO" id="GO:0038023">
    <property type="term" value="F:signaling receptor activity"/>
    <property type="evidence" value="ECO:0000318"/>
    <property type="project" value="GO_Central"/>
</dbReference>
<dbReference type="Xenbase" id="XB-GENE-17337652">
    <property type="gene designation" value="tpbgl.S"/>
</dbReference>
<dbReference type="InterPro" id="IPR052286">
    <property type="entry name" value="Wnt_signaling_inhibitor"/>
</dbReference>
<dbReference type="Pfam" id="PF13855">
    <property type="entry name" value="LRR_8"/>
    <property type="match status" value="1"/>
</dbReference>
<dbReference type="PROSITE" id="PS51450">
    <property type="entry name" value="LRR"/>
    <property type="match status" value="2"/>
</dbReference>
<keyword evidence="3" id="KW-0677">Repeat</keyword>
<dbReference type="SUPFAM" id="SSF52058">
    <property type="entry name" value="L domain-like"/>
    <property type="match status" value="1"/>
</dbReference>
<keyword evidence="1" id="KW-0433">Leucine-rich repeat</keyword>
<dbReference type="GeneID" id="108710069"/>
<evidence type="ECO:0000256" key="1">
    <source>
        <dbReference type="ARBA" id="ARBA00022614"/>
    </source>
</evidence>
<accession>A0A1L8HBB5</accession>
<dbReference type="AlphaFoldDB" id="A0A1L8HBB5"/>
<keyword evidence="4" id="KW-1185">Reference proteome</keyword>
<dbReference type="Proteomes" id="UP000186698">
    <property type="component" value="Chromosome 2S"/>
</dbReference>
<dbReference type="SMART" id="SM00369">
    <property type="entry name" value="LRR_TYP"/>
    <property type="match status" value="3"/>
</dbReference>
<evidence type="ECO:0000256" key="3">
    <source>
        <dbReference type="ARBA" id="ARBA00022737"/>
    </source>
</evidence>
<sequence length="354" mass="40148">MPRGHLHFHGNTNALLARSRLLWDLLFKLLMLINVSVSCPSKCLCDADIGLVQCDFLSLQGILEDIPQWVRNLSLVGSDVNVLRPETFHRDGTRLSNLTALLLINSSIQAIEALAFKELPRLTTLDLSFNRLTAIADDAFDGASQLEVLKLNQAFQTPAVKPLLNSHWTKPLRNLNRLELTGNALQSLPNLVFHLETLETVNIGNNAIKRFDEETILHLSFKKKLGLYFSPNPFVCDCRMTKMFLWLRNSSQALDAQSLKCYAPSSLNGTDIMTLKLEDFKCINEDLETASYVFFGIVLALIGVIFLMVLYLNRKGIKRWLNNIREACRDQMEGYHYRYEQDSDPRRSNASTGI</sequence>
<dbReference type="KEGG" id="xla:108710069"/>
<dbReference type="SMART" id="SM00082">
    <property type="entry name" value="LRRCT"/>
    <property type="match status" value="1"/>
</dbReference>
<dbReference type="AGR" id="Xenbase:XB-GENE-17337652"/>
<gene>
    <name evidence="6" type="primary">tpbgl.S</name>
    <name evidence="5" type="synonym">LOC108710069</name>
</gene>
<dbReference type="CTD" id="108710069"/>
<reference evidence="4" key="1">
    <citation type="submission" date="2024-06" db="UniProtKB">
        <authorList>
            <consortium name="RefSeq"/>
        </authorList>
    </citation>
    <scope>NUCLEOTIDE SEQUENCE [LARGE SCALE GENOMIC DNA]</scope>
    <source>
        <strain evidence="4">J_2021</strain>
    </source>
</reference>
<name>A0A1L8HBB5_XENLA</name>
<dbReference type="PaxDb" id="8355-A0A1L8HBB5"/>
<dbReference type="OrthoDB" id="1574204at2759"/>
<organism evidence="4 5">
    <name type="scientific">Xenopus laevis</name>
    <name type="common">African clawed frog</name>
    <dbReference type="NCBI Taxonomy" id="8355"/>
    <lineage>
        <taxon>Eukaryota</taxon>
        <taxon>Metazoa</taxon>
        <taxon>Chordata</taxon>
        <taxon>Craniata</taxon>
        <taxon>Vertebrata</taxon>
        <taxon>Euteleostomi</taxon>
        <taxon>Amphibia</taxon>
        <taxon>Batrachia</taxon>
        <taxon>Anura</taxon>
        <taxon>Pipoidea</taxon>
        <taxon>Pipidae</taxon>
        <taxon>Xenopodinae</taxon>
        <taxon>Xenopus</taxon>
        <taxon>Xenopus</taxon>
    </lineage>
</organism>
<dbReference type="InterPro" id="IPR001611">
    <property type="entry name" value="Leu-rich_rpt"/>
</dbReference>
<dbReference type="STRING" id="8355.A0A1L8HBB5"/>
<protein>
    <submittedName>
        <fullName evidence="5">Trophoblast glycoprotein-like</fullName>
    </submittedName>
</protein>
<reference evidence="5" key="2">
    <citation type="submission" date="2025-08" db="UniProtKB">
        <authorList>
            <consortium name="RefSeq"/>
        </authorList>
    </citation>
    <scope>IDENTIFICATION</scope>
    <source>
        <strain evidence="5">J_2021</strain>
        <tissue evidence="5">Erythrocytes</tissue>
    </source>
</reference>
<dbReference type="RefSeq" id="XP_018105952.1">
    <property type="nucleotide sequence ID" value="XM_018250463.2"/>
</dbReference>